<evidence type="ECO:0000313" key="2">
    <source>
        <dbReference type="EMBL" id="VFJ76482.1"/>
    </source>
</evidence>
<evidence type="ECO:0000313" key="3">
    <source>
        <dbReference type="EMBL" id="VFK18175.1"/>
    </source>
</evidence>
<evidence type="ECO:0000313" key="1">
    <source>
        <dbReference type="EMBL" id="VFJ58448.1"/>
    </source>
</evidence>
<dbReference type="EMBL" id="CAADFA010000932">
    <property type="protein sequence ID" value="VFJ76482.1"/>
    <property type="molecule type" value="Genomic_DNA"/>
</dbReference>
<proteinExistence type="predicted"/>
<accession>A0A450WMC3</accession>
<sequence>MGRLFYPKPFIESDARLTLPQRKDTPEVSLAFWGLKSQVFTKFNEFRRIMGKIEPFLFRYQADTPLLHCQGAE</sequence>
<dbReference type="AlphaFoldDB" id="A0A450WMC3"/>
<protein>
    <submittedName>
        <fullName evidence="3">Uncharacterized protein</fullName>
    </submittedName>
</protein>
<gene>
    <name evidence="1" type="ORF">BECKFM1743A_GA0114220_102156</name>
    <name evidence="3" type="ORF">BECKFM1743B_GA0114221_105295</name>
    <name evidence="2" type="ORF">BECKFM1743C_GA0114222_109323</name>
</gene>
<dbReference type="EMBL" id="CAADEZ010000215">
    <property type="protein sequence ID" value="VFJ58448.1"/>
    <property type="molecule type" value="Genomic_DNA"/>
</dbReference>
<organism evidence="3">
    <name type="scientific">Candidatus Kentrum sp. FM</name>
    <dbReference type="NCBI Taxonomy" id="2126340"/>
    <lineage>
        <taxon>Bacteria</taxon>
        <taxon>Pseudomonadati</taxon>
        <taxon>Pseudomonadota</taxon>
        <taxon>Gammaproteobacteria</taxon>
        <taxon>Candidatus Kentrum</taxon>
    </lineage>
</organism>
<dbReference type="EMBL" id="CAADFL010000529">
    <property type="protein sequence ID" value="VFK18175.1"/>
    <property type="molecule type" value="Genomic_DNA"/>
</dbReference>
<name>A0A450WMC3_9GAMM</name>
<reference evidence="3" key="1">
    <citation type="submission" date="2019-02" db="EMBL/GenBank/DDBJ databases">
        <authorList>
            <person name="Gruber-Vodicka R. H."/>
            <person name="Seah K. B. B."/>
        </authorList>
    </citation>
    <scope>NUCLEOTIDE SEQUENCE</scope>
    <source>
        <strain evidence="1">BECK_BZ163</strain>
        <strain evidence="3">BECK_BZ164</strain>
        <strain evidence="2">BECK_BZ165</strain>
    </source>
</reference>